<dbReference type="Proteomes" id="UP000005225">
    <property type="component" value="Unassembled WGS sequence"/>
</dbReference>
<dbReference type="SUPFAM" id="SSF49899">
    <property type="entry name" value="Concanavalin A-like lectins/glucanases"/>
    <property type="match status" value="1"/>
</dbReference>
<dbReference type="InterPro" id="IPR013083">
    <property type="entry name" value="Znf_RING/FYVE/PHD"/>
</dbReference>
<dbReference type="HOGENOM" id="CLU_013137_7_1_1"/>
<dbReference type="Ensembl" id="ENSOGAT00000031248.1">
    <property type="protein sequence ID" value="ENSOGAP00000018564.1"/>
    <property type="gene ID" value="ENSOGAG00000033625.1"/>
</dbReference>
<dbReference type="Pfam" id="PF13765">
    <property type="entry name" value="PRY"/>
    <property type="match status" value="1"/>
</dbReference>
<comment type="catalytic activity">
    <reaction evidence="1">
        <text>S-ubiquitinyl-[E2 ubiquitin-conjugating enzyme]-L-cysteine + [acceptor protein]-L-lysine = [E2 ubiquitin-conjugating enzyme]-L-cysteine + N(6)-ubiquitinyl-[acceptor protein]-L-lysine.</text>
        <dbReference type="EC" id="2.3.2.27"/>
    </reaction>
</comment>
<evidence type="ECO:0000256" key="1">
    <source>
        <dbReference type="ARBA" id="ARBA00000900"/>
    </source>
</evidence>
<comment type="subcellular location">
    <subcellularLocation>
        <location evidence="2">Cytoplasm</location>
    </subcellularLocation>
</comment>
<dbReference type="InParanoid" id="H0XR22"/>
<dbReference type="Gene3D" id="3.30.40.10">
    <property type="entry name" value="Zinc/RING finger domain, C3HC4 (zinc finger)"/>
    <property type="match status" value="1"/>
</dbReference>
<dbReference type="SMART" id="SM00449">
    <property type="entry name" value="SPRY"/>
    <property type="match status" value="1"/>
</dbReference>
<evidence type="ECO:0000313" key="13">
    <source>
        <dbReference type="Proteomes" id="UP000005225"/>
    </source>
</evidence>
<dbReference type="InterPro" id="IPR001870">
    <property type="entry name" value="B30.2/SPRY"/>
</dbReference>
<accession>H0XR22</accession>
<dbReference type="EMBL" id="AAQR03048117">
    <property type="status" value="NOT_ANNOTATED_CDS"/>
    <property type="molecule type" value="Genomic_DNA"/>
</dbReference>
<dbReference type="Pfam" id="PF00622">
    <property type="entry name" value="SPRY"/>
    <property type="match status" value="1"/>
</dbReference>
<keyword evidence="13" id="KW-1185">Reference proteome</keyword>
<dbReference type="GO" id="GO:0008270">
    <property type="term" value="F:zinc ion binding"/>
    <property type="evidence" value="ECO:0007669"/>
    <property type="project" value="UniProtKB-KW"/>
</dbReference>
<feature type="domain" description="B30.2/SPRY" evidence="11">
    <location>
        <begin position="77"/>
        <end position="267"/>
    </location>
</feature>
<dbReference type="InterPro" id="IPR050143">
    <property type="entry name" value="TRIM/RBCC"/>
</dbReference>
<dbReference type="Pfam" id="PF13445">
    <property type="entry name" value="zf-RING_UBOX"/>
    <property type="match status" value="1"/>
</dbReference>
<evidence type="ECO:0000256" key="4">
    <source>
        <dbReference type="ARBA" id="ARBA00022490"/>
    </source>
</evidence>
<dbReference type="GeneTree" id="ENSGT00940000163194"/>
<evidence type="ECO:0000256" key="5">
    <source>
        <dbReference type="ARBA" id="ARBA00022679"/>
    </source>
</evidence>
<dbReference type="InterPro" id="IPR003879">
    <property type="entry name" value="Butyrophylin_SPRY"/>
</dbReference>
<reference evidence="12" key="3">
    <citation type="submission" date="2025-09" db="UniProtKB">
        <authorList>
            <consortium name="Ensembl"/>
        </authorList>
    </citation>
    <scope>IDENTIFICATION</scope>
</reference>
<dbReference type="InterPro" id="IPR043136">
    <property type="entry name" value="B30.2/SPRY_sf"/>
</dbReference>
<dbReference type="SMART" id="SM00184">
    <property type="entry name" value="RING"/>
    <property type="match status" value="1"/>
</dbReference>
<evidence type="ECO:0000256" key="6">
    <source>
        <dbReference type="ARBA" id="ARBA00022723"/>
    </source>
</evidence>
<keyword evidence="7 9" id="KW-0863">Zinc-finger</keyword>
<dbReference type="EC" id="2.3.2.27" evidence="3"/>
<dbReference type="InterPro" id="IPR001841">
    <property type="entry name" value="Znf_RING"/>
</dbReference>
<dbReference type="FunFam" id="2.60.120.920:FF:000004">
    <property type="entry name" value="Butyrophilin subfamily 1 member A1"/>
    <property type="match status" value="1"/>
</dbReference>
<dbReference type="eggNOG" id="KOG2177">
    <property type="taxonomic scope" value="Eukaryota"/>
</dbReference>
<keyword evidence="8" id="KW-0862">Zinc</keyword>
<evidence type="ECO:0000259" key="10">
    <source>
        <dbReference type="PROSITE" id="PS50089"/>
    </source>
</evidence>
<organism evidence="12 13">
    <name type="scientific">Otolemur garnettii</name>
    <name type="common">Small-eared galago</name>
    <name type="synonym">Garnett's greater bushbaby</name>
    <dbReference type="NCBI Taxonomy" id="30611"/>
    <lineage>
        <taxon>Eukaryota</taxon>
        <taxon>Metazoa</taxon>
        <taxon>Chordata</taxon>
        <taxon>Craniata</taxon>
        <taxon>Vertebrata</taxon>
        <taxon>Euteleostomi</taxon>
        <taxon>Mammalia</taxon>
        <taxon>Eutheria</taxon>
        <taxon>Euarchontoglires</taxon>
        <taxon>Primates</taxon>
        <taxon>Strepsirrhini</taxon>
        <taxon>Lorisiformes</taxon>
        <taxon>Galagidae</taxon>
        <taxon>Otolemur</taxon>
    </lineage>
</organism>
<dbReference type="PROSITE" id="PS00518">
    <property type="entry name" value="ZF_RING_1"/>
    <property type="match status" value="1"/>
</dbReference>
<protein>
    <recommendedName>
        <fullName evidence="3">RING-type E3 ubiquitin transferase</fullName>
        <ecNumber evidence="3">2.3.2.27</ecNumber>
    </recommendedName>
</protein>
<dbReference type="InterPro" id="IPR017907">
    <property type="entry name" value="Znf_RING_CS"/>
</dbReference>
<dbReference type="InterPro" id="IPR003877">
    <property type="entry name" value="SPRY_dom"/>
</dbReference>
<evidence type="ECO:0000256" key="7">
    <source>
        <dbReference type="ARBA" id="ARBA00022771"/>
    </source>
</evidence>
<dbReference type="OMA" id="NWISERE"/>
<dbReference type="SMART" id="SM00589">
    <property type="entry name" value="PRY"/>
    <property type="match status" value="1"/>
</dbReference>
<reference evidence="13" key="1">
    <citation type="submission" date="2011-03" db="EMBL/GenBank/DDBJ databases">
        <title>Version 3 of the genome sequence of Otolemur garnettii (Bushbaby).</title>
        <authorList>
            <consortium name="The Broad Institute Genome Sequencing Platform"/>
            <person name="Di Palma F."/>
            <person name="Johnson J."/>
            <person name="Lander E.S."/>
            <person name="Lindblad-Toh K."/>
            <person name="Jaffe D.B."/>
            <person name="Gnerre S."/>
            <person name="MacCallum I."/>
            <person name="Przybylski D."/>
            <person name="Ribeiro F.J."/>
            <person name="Burton J.N."/>
            <person name="Walker B.J."/>
            <person name="Sharpe T."/>
            <person name="Hall G."/>
        </authorList>
    </citation>
    <scope>NUCLEOTIDE SEQUENCE [LARGE SCALE GENOMIC DNA]</scope>
</reference>
<keyword evidence="6" id="KW-0479">Metal-binding</keyword>
<dbReference type="STRING" id="30611.ENSOGAP00000018564"/>
<sequence length="286" mass="32867">MAKILYAYATCRVCMELFTDPVSLPCGHIFCYECIQSCTLKGQSSKLICPLCQELIEKTFTEQWEMRKLSSYLQEHGPLLLYKTHLHPQFQQFREDMSLDAATASFLLAVSEDLRRVERAKSHPDMKEDPRRFTHLACVLGTPSFSTGRHYWEVDVGEVKAWSLGVCKESVDRKQRDLSSEPGFWIISMKAGAISANFIPERRIPASPGLELVVIFLDVEMEEIRFFNKNDALIYIYSPVSSLEPFRPFFLRSDRINGEYYKGYKLFCPYLRAQTVPLVSAPGKCK</sequence>
<reference evidence="12" key="2">
    <citation type="submission" date="2025-08" db="UniProtKB">
        <authorList>
            <consortium name="Ensembl"/>
        </authorList>
    </citation>
    <scope>IDENTIFICATION</scope>
</reference>
<dbReference type="PANTHER" id="PTHR24103">
    <property type="entry name" value="E3 UBIQUITIN-PROTEIN LIGASE TRIM"/>
    <property type="match status" value="1"/>
</dbReference>
<evidence type="ECO:0000256" key="2">
    <source>
        <dbReference type="ARBA" id="ARBA00004496"/>
    </source>
</evidence>
<dbReference type="InterPro" id="IPR027370">
    <property type="entry name" value="Znf-RING_euk"/>
</dbReference>
<dbReference type="GO" id="GO:0061630">
    <property type="term" value="F:ubiquitin protein ligase activity"/>
    <property type="evidence" value="ECO:0007669"/>
    <property type="project" value="UniProtKB-EC"/>
</dbReference>
<dbReference type="FunCoup" id="H0XR22">
    <property type="interactions" value="39"/>
</dbReference>
<dbReference type="PROSITE" id="PS50089">
    <property type="entry name" value="ZF_RING_2"/>
    <property type="match status" value="1"/>
</dbReference>
<dbReference type="PROSITE" id="PS50188">
    <property type="entry name" value="B302_SPRY"/>
    <property type="match status" value="1"/>
</dbReference>
<dbReference type="AlphaFoldDB" id="H0XR22"/>
<evidence type="ECO:0000313" key="12">
    <source>
        <dbReference type="Ensembl" id="ENSOGAP00000018564.1"/>
    </source>
</evidence>
<proteinExistence type="predicted"/>
<name>H0XR22_OTOGA</name>
<evidence type="ECO:0000256" key="3">
    <source>
        <dbReference type="ARBA" id="ARBA00012483"/>
    </source>
</evidence>
<dbReference type="InterPro" id="IPR006574">
    <property type="entry name" value="PRY"/>
</dbReference>
<dbReference type="PRINTS" id="PR01407">
    <property type="entry name" value="BUTYPHLNCDUF"/>
</dbReference>
<dbReference type="InterPro" id="IPR013320">
    <property type="entry name" value="ConA-like_dom_sf"/>
</dbReference>
<dbReference type="SUPFAM" id="SSF57850">
    <property type="entry name" value="RING/U-box"/>
    <property type="match status" value="1"/>
</dbReference>
<keyword evidence="5" id="KW-0808">Transferase</keyword>
<dbReference type="Gene3D" id="2.60.120.920">
    <property type="match status" value="1"/>
</dbReference>
<keyword evidence="4" id="KW-0963">Cytoplasm</keyword>
<evidence type="ECO:0000256" key="8">
    <source>
        <dbReference type="ARBA" id="ARBA00022833"/>
    </source>
</evidence>
<evidence type="ECO:0000259" key="11">
    <source>
        <dbReference type="PROSITE" id="PS50188"/>
    </source>
</evidence>
<evidence type="ECO:0000256" key="9">
    <source>
        <dbReference type="PROSITE-ProRule" id="PRU00175"/>
    </source>
</evidence>
<feature type="domain" description="RING-type" evidence="10">
    <location>
        <begin position="11"/>
        <end position="53"/>
    </location>
</feature>